<name>G3IBZ6_CRIGR</name>
<gene>
    <name evidence="2" type="ORF">I79_021183</name>
</gene>
<protein>
    <submittedName>
        <fullName evidence="2">F-box only protein 34</fullName>
    </submittedName>
</protein>
<evidence type="ECO:0000256" key="1">
    <source>
        <dbReference type="ARBA" id="ARBA00022786"/>
    </source>
</evidence>
<dbReference type="AlphaFoldDB" id="G3IBZ6"/>
<organism evidence="2 3">
    <name type="scientific">Cricetulus griseus</name>
    <name type="common">Chinese hamster</name>
    <name type="synonym">Cricetulus barabensis griseus</name>
    <dbReference type="NCBI Taxonomy" id="10029"/>
    <lineage>
        <taxon>Eukaryota</taxon>
        <taxon>Metazoa</taxon>
        <taxon>Chordata</taxon>
        <taxon>Craniata</taxon>
        <taxon>Vertebrata</taxon>
        <taxon>Euteleostomi</taxon>
        <taxon>Mammalia</taxon>
        <taxon>Eutheria</taxon>
        <taxon>Euarchontoglires</taxon>
        <taxon>Glires</taxon>
        <taxon>Rodentia</taxon>
        <taxon>Myomorpha</taxon>
        <taxon>Muroidea</taxon>
        <taxon>Cricetidae</taxon>
        <taxon>Cricetinae</taxon>
        <taxon>Cricetulus</taxon>
    </lineage>
</organism>
<dbReference type="PANTHER" id="PTHR16271">
    <property type="entry name" value="F-BOX ONLY PROTEIN 34/46 FAMILY MEMBER"/>
    <property type="match status" value="1"/>
</dbReference>
<dbReference type="InParanoid" id="G3IBZ6"/>
<dbReference type="PANTHER" id="PTHR16271:SF11">
    <property type="entry name" value="F-BOX ONLY PROTEIN 34"/>
    <property type="match status" value="1"/>
</dbReference>
<proteinExistence type="predicted"/>
<keyword evidence="1" id="KW-0833">Ubl conjugation pathway</keyword>
<accession>G3IBZ6</accession>
<evidence type="ECO:0000313" key="3">
    <source>
        <dbReference type="Proteomes" id="UP000001075"/>
    </source>
</evidence>
<dbReference type="InterPro" id="IPR039594">
    <property type="entry name" value="FBXO34/46"/>
</dbReference>
<reference evidence="3" key="1">
    <citation type="journal article" date="2011" name="Nat. Biotechnol.">
        <title>The genomic sequence of the Chinese hamster ovary (CHO)-K1 cell line.</title>
        <authorList>
            <person name="Xu X."/>
            <person name="Nagarajan H."/>
            <person name="Lewis N.E."/>
            <person name="Pan S."/>
            <person name="Cai Z."/>
            <person name="Liu X."/>
            <person name="Chen W."/>
            <person name="Xie M."/>
            <person name="Wang W."/>
            <person name="Hammond S."/>
            <person name="Andersen M.R."/>
            <person name="Neff N."/>
            <person name="Passarelli B."/>
            <person name="Koh W."/>
            <person name="Fan H.C."/>
            <person name="Wang J."/>
            <person name="Gui Y."/>
            <person name="Lee K.H."/>
            <person name="Betenbaugh M.J."/>
            <person name="Quake S.R."/>
            <person name="Famili I."/>
            <person name="Palsson B.O."/>
            <person name="Wang J."/>
        </authorList>
    </citation>
    <scope>NUCLEOTIDE SEQUENCE [LARGE SCALE GENOMIC DNA]</scope>
    <source>
        <strain evidence="3">CHO K1 cell line</strain>
    </source>
</reference>
<dbReference type="EMBL" id="JH001874">
    <property type="protein sequence ID" value="EGW10580.1"/>
    <property type="molecule type" value="Genomic_DNA"/>
</dbReference>
<dbReference type="STRING" id="10029.G3IBZ6"/>
<dbReference type="Proteomes" id="UP000001075">
    <property type="component" value="Unassembled WGS sequence"/>
</dbReference>
<sequence>MHHKPYWKLQKRKCLLKASRDMLRTPVNHQSTDSDEKGKAKYMKPTVFLQPLLVKASCRKPFSKCSVRYEWEEACGEEPECESQKACTCATVHQTEEGLPGSWAIVKPGNTKEKIAAHQCSNRIGSKKIKSSWDTYGRATKRRKTSGDLKKAKVHLERLRETNSQCYQPEPFAYGIEHCSVHYLSDSVYTGQPLTVVQMVAFLEQRASALLASYEKNCTNLLLL</sequence>
<evidence type="ECO:0000313" key="2">
    <source>
        <dbReference type="EMBL" id="EGW10580.1"/>
    </source>
</evidence>